<evidence type="ECO:0000256" key="3">
    <source>
        <dbReference type="ARBA" id="ARBA00017941"/>
    </source>
</evidence>
<accession>A0A0A0F3K7</accession>
<sequence length="135" mass="14003">MSTLPIFDVAGSAMNAQSVRLSTVASNLANADTVSGNPDAVYQPKHPVFNAAPVAGDPALSGVRVAEVVDSTAAPLKRYEPGHPLADGDGYVYAPDIDPVAQMVDLISASRSYQANVEVFNTAKELATATLNMGK</sequence>
<protein>
    <recommendedName>
        <fullName evidence="3 6">Flagellar basal-body rod protein FlgC</fullName>
    </recommendedName>
</protein>
<evidence type="ECO:0000256" key="1">
    <source>
        <dbReference type="ARBA" id="ARBA00004117"/>
    </source>
</evidence>
<name>A0A0A0F3K7_9GAMM</name>
<comment type="caution">
    <text evidence="9">The sequence shown here is derived from an EMBL/GenBank/DDBJ whole genome shotgun (WGS) entry which is preliminary data.</text>
</comment>
<dbReference type="STRING" id="913325.N799_08005"/>
<dbReference type="EMBL" id="AVPT01000003">
    <property type="protein sequence ID" value="KGM57374.1"/>
    <property type="molecule type" value="Genomic_DNA"/>
</dbReference>
<evidence type="ECO:0000313" key="10">
    <source>
        <dbReference type="Proteomes" id="UP000029989"/>
    </source>
</evidence>
<dbReference type="InterPro" id="IPR010930">
    <property type="entry name" value="Flg_bb/hook_C_dom"/>
</dbReference>
<keyword evidence="10" id="KW-1185">Reference proteome</keyword>
<dbReference type="Proteomes" id="UP000029989">
    <property type="component" value="Unassembled WGS sequence"/>
</dbReference>
<comment type="subcellular location">
    <subcellularLocation>
        <location evidence="1 6">Bacterial flagellum basal body</location>
    </subcellularLocation>
</comment>
<dbReference type="PANTHER" id="PTHR30435:SF2">
    <property type="entry name" value="FLAGELLAR BASAL-BODY ROD PROTEIN FLGC"/>
    <property type="match status" value="1"/>
</dbReference>
<dbReference type="OrthoDB" id="9794148at2"/>
<evidence type="ECO:0000313" key="9">
    <source>
        <dbReference type="EMBL" id="KGM57374.1"/>
    </source>
</evidence>
<dbReference type="PANTHER" id="PTHR30435">
    <property type="entry name" value="FLAGELLAR PROTEIN"/>
    <property type="match status" value="1"/>
</dbReference>
<dbReference type="eggNOG" id="COG1558">
    <property type="taxonomic scope" value="Bacteria"/>
</dbReference>
<organism evidence="9 10">
    <name type="scientific">Lysobacter arseniciresistens ZS79</name>
    <dbReference type="NCBI Taxonomy" id="913325"/>
    <lineage>
        <taxon>Bacteria</taxon>
        <taxon>Pseudomonadati</taxon>
        <taxon>Pseudomonadota</taxon>
        <taxon>Gammaproteobacteria</taxon>
        <taxon>Lysobacterales</taxon>
        <taxon>Lysobacteraceae</taxon>
        <taxon>Novilysobacter</taxon>
    </lineage>
</organism>
<dbReference type="GO" id="GO:0030694">
    <property type="term" value="C:bacterial-type flagellum basal body, rod"/>
    <property type="evidence" value="ECO:0007669"/>
    <property type="project" value="UniProtKB-UniRule"/>
</dbReference>
<feature type="domain" description="Flagellar basal body rod protein N-terminal" evidence="7">
    <location>
        <begin position="8"/>
        <end position="34"/>
    </location>
</feature>
<keyword evidence="9" id="KW-0966">Cell projection</keyword>
<dbReference type="GO" id="GO:0071978">
    <property type="term" value="P:bacterial-type flagellum-dependent swarming motility"/>
    <property type="evidence" value="ECO:0007669"/>
    <property type="project" value="TreeGrafter"/>
</dbReference>
<proteinExistence type="inferred from homology"/>
<dbReference type="AlphaFoldDB" id="A0A0A0F3K7"/>
<keyword evidence="9" id="KW-0969">Cilium</keyword>
<dbReference type="RefSeq" id="WP_036207486.1">
    <property type="nucleotide sequence ID" value="NZ_AVPT01000003.1"/>
</dbReference>
<evidence type="ECO:0000256" key="4">
    <source>
        <dbReference type="ARBA" id="ARBA00023143"/>
    </source>
</evidence>
<dbReference type="Pfam" id="PF00460">
    <property type="entry name" value="Flg_bb_rod"/>
    <property type="match status" value="1"/>
</dbReference>
<evidence type="ECO:0000256" key="5">
    <source>
        <dbReference type="ARBA" id="ARBA00025933"/>
    </source>
</evidence>
<dbReference type="InterPro" id="IPR019776">
    <property type="entry name" value="Flagellar_basal_body_rod_CS"/>
</dbReference>
<evidence type="ECO:0000256" key="2">
    <source>
        <dbReference type="ARBA" id="ARBA00009677"/>
    </source>
</evidence>
<comment type="subunit">
    <text evidence="5 6">The basal body constitutes a major portion of the flagellar organelle and consists of four rings (L,P,S, and M) mounted on a central rod. The rod consists of about 26 subunits of FlgG in the distal portion, and FlgB, FlgC and FlgF are thought to build up the proximal portion of the rod with about 6 subunits each.</text>
</comment>
<reference evidence="9 10" key="1">
    <citation type="journal article" date="2015" name="Stand. Genomic Sci.">
        <title>Genomic information of the arsenic-resistant bacterium Lysobacter arseniciresistens type strain ZS79(T) and comparison of Lysobacter draft genomes.</title>
        <authorList>
            <person name="Liu L."/>
            <person name="Zhang S."/>
            <person name="Luo M."/>
            <person name="Wang G."/>
        </authorList>
    </citation>
    <scope>NUCLEOTIDE SEQUENCE [LARGE SCALE GENOMIC DNA]</scope>
    <source>
        <strain evidence="9 10">ZS79</strain>
    </source>
</reference>
<gene>
    <name evidence="9" type="ORF">N799_08005</name>
</gene>
<dbReference type="NCBIfam" id="TIGR01395">
    <property type="entry name" value="FlgC"/>
    <property type="match status" value="1"/>
</dbReference>
<evidence type="ECO:0000256" key="6">
    <source>
        <dbReference type="RuleBase" id="RU362062"/>
    </source>
</evidence>
<evidence type="ECO:0000259" key="7">
    <source>
        <dbReference type="Pfam" id="PF00460"/>
    </source>
</evidence>
<comment type="similarity">
    <text evidence="2">Belongs to the flagella basal body rod proteins family.</text>
</comment>
<evidence type="ECO:0000259" key="8">
    <source>
        <dbReference type="Pfam" id="PF06429"/>
    </source>
</evidence>
<keyword evidence="9" id="KW-0282">Flagellum</keyword>
<keyword evidence="4 6" id="KW-0975">Bacterial flagellum</keyword>
<dbReference type="PROSITE" id="PS00588">
    <property type="entry name" value="FLAGELLA_BB_ROD"/>
    <property type="match status" value="1"/>
</dbReference>
<feature type="domain" description="Flagellar basal-body/hook protein C-terminal" evidence="8">
    <location>
        <begin position="90"/>
        <end position="133"/>
    </location>
</feature>
<dbReference type="InterPro" id="IPR001444">
    <property type="entry name" value="Flag_bb_rod_N"/>
</dbReference>
<dbReference type="Pfam" id="PF06429">
    <property type="entry name" value="Flg_bbr_C"/>
    <property type="match status" value="1"/>
</dbReference>
<dbReference type="InterPro" id="IPR006299">
    <property type="entry name" value="FlgC"/>
</dbReference>